<reference evidence="2" key="1">
    <citation type="submission" date="2016-10" db="EMBL/GenBank/DDBJ databases">
        <authorList>
            <person name="Varghese N."/>
            <person name="Submissions S."/>
        </authorList>
    </citation>
    <scope>NUCLEOTIDE SEQUENCE [LARGE SCALE GENOMIC DNA]</scope>
    <source>
        <strain evidence="2">DSM 19315</strain>
    </source>
</reference>
<organism evidence="1 2">
    <name type="scientific">Algoriphagus hitonicola</name>
    <dbReference type="NCBI Taxonomy" id="435880"/>
    <lineage>
        <taxon>Bacteria</taxon>
        <taxon>Pseudomonadati</taxon>
        <taxon>Bacteroidota</taxon>
        <taxon>Cytophagia</taxon>
        <taxon>Cytophagales</taxon>
        <taxon>Cyclobacteriaceae</taxon>
        <taxon>Algoriphagus</taxon>
    </lineage>
</organism>
<sequence>MLLLFLVLKSQILEVRESVERKYEEGFEEDRIQTFRFTQREIQENLRWEHDREFEYKGQMFDVIERKTVDGLVELTVYADHEETKLKIKMAHLLQGELDDEPCDDQRIRTDFHYQLFQSTSENWVSNPNCIPLEKLDFNPSITLSSLQKSPPTPPPNSLR</sequence>
<evidence type="ECO:0000313" key="2">
    <source>
        <dbReference type="Proteomes" id="UP000199642"/>
    </source>
</evidence>
<proteinExistence type="predicted"/>
<dbReference type="Proteomes" id="UP000199642">
    <property type="component" value="Unassembled WGS sequence"/>
</dbReference>
<evidence type="ECO:0000313" key="1">
    <source>
        <dbReference type="EMBL" id="SFG10175.1"/>
    </source>
</evidence>
<gene>
    <name evidence="1" type="ORF">SAMN04487988_101414</name>
</gene>
<dbReference type="STRING" id="435880.SAMN04487988_101414"/>
<protein>
    <submittedName>
        <fullName evidence="1">Uncharacterized protein</fullName>
    </submittedName>
</protein>
<keyword evidence="2" id="KW-1185">Reference proteome</keyword>
<name>A0A1I2P1S0_9BACT</name>
<dbReference type="EMBL" id="FOPC01000001">
    <property type="protein sequence ID" value="SFG10175.1"/>
    <property type="molecule type" value="Genomic_DNA"/>
</dbReference>
<dbReference type="AlphaFoldDB" id="A0A1I2P1S0"/>
<accession>A0A1I2P1S0</accession>